<evidence type="ECO:0000256" key="1">
    <source>
        <dbReference type="ARBA" id="ARBA00022679"/>
    </source>
</evidence>
<dbReference type="EMBL" id="JAVLVT010000001">
    <property type="protein sequence ID" value="MDS1269514.1"/>
    <property type="molecule type" value="Genomic_DNA"/>
</dbReference>
<accession>A0ABU2H3U0</accession>
<evidence type="ECO:0000259" key="3">
    <source>
        <dbReference type="SMART" id="SM00563"/>
    </source>
</evidence>
<dbReference type="RefSeq" id="WP_310910978.1">
    <property type="nucleotide sequence ID" value="NZ_JAVLVT010000001.1"/>
</dbReference>
<dbReference type="SMART" id="SM00563">
    <property type="entry name" value="PlsC"/>
    <property type="match status" value="1"/>
</dbReference>
<evidence type="ECO:0000313" key="4">
    <source>
        <dbReference type="EMBL" id="MDS1269514.1"/>
    </source>
</evidence>
<protein>
    <submittedName>
        <fullName evidence="4">Lysophospholipid acyltransferase family protein</fullName>
    </submittedName>
</protein>
<keyword evidence="2 4" id="KW-0012">Acyltransferase</keyword>
<dbReference type="PANTHER" id="PTHR10434">
    <property type="entry name" value="1-ACYL-SN-GLYCEROL-3-PHOSPHATE ACYLTRANSFERASE"/>
    <property type="match status" value="1"/>
</dbReference>
<organism evidence="4 5">
    <name type="scientific">Lipingzhangella rawalii</name>
    <dbReference type="NCBI Taxonomy" id="2055835"/>
    <lineage>
        <taxon>Bacteria</taxon>
        <taxon>Bacillati</taxon>
        <taxon>Actinomycetota</taxon>
        <taxon>Actinomycetes</taxon>
        <taxon>Streptosporangiales</taxon>
        <taxon>Nocardiopsidaceae</taxon>
        <taxon>Lipingzhangella</taxon>
    </lineage>
</organism>
<dbReference type="Proteomes" id="UP001250214">
    <property type="component" value="Unassembled WGS sequence"/>
</dbReference>
<reference evidence="5" key="1">
    <citation type="submission" date="2023-07" db="EMBL/GenBank/DDBJ databases">
        <title>Novel species in the genus Lipingzhangella isolated from Sambhar Salt Lake.</title>
        <authorList>
            <person name="Jiya N."/>
            <person name="Kajale S."/>
            <person name="Sharma A."/>
        </authorList>
    </citation>
    <scope>NUCLEOTIDE SEQUENCE [LARGE SCALE GENOMIC DNA]</scope>
    <source>
        <strain evidence="5">LS1_29</strain>
    </source>
</reference>
<gene>
    <name evidence="4" type="ORF">RIF23_04290</name>
</gene>
<comment type="caution">
    <text evidence="4">The sequence shown here is derived from an EMBL/GenBank/DDBJ whole genome shotgun (WGS) entry which is preliminary data.</text>
</comment>
<proteinExistence type="predicted"/>
<feature type="domain" description="Phospholipid/glycerol acyltransferase" evidence="3">
    <location>
        <begin position="31"/>
        <end position="147"/>
    </location>
</feature>
<dbReference type="SUPFAM" id="SSF69593">
    <property type="entry name" value="Glycerol-3-phosphate (1)-acyltransferase"/>
    <property type="match status" value="1"/>
</dbReference>
<sequence length="203" mass="20936">MIVLARYLLWRLVLALTGGLVVTGVLPSGPCVVVANHSSHADTPALLAALGARRSVAVAAAADHWFARPLRSIACRLLVGGFPVRRDGGGGADLTAASWILLSGGIVVVYPEGTRSRGGDLGHFHSGAARLAAHAGVPMIPAAVSGTRSLCPPDGGPRRRRRVRVRFGTPLDTTADPRVVAERSRSAVATLLAGPAASTARPR</sequence>
<dbReference type="GO" id="GO:0016746">
    <property type="term" value="F:acyltransferase activity"/>
    <property type="evidence" value="ECO:0007669"/>
    <property type="project" value="UniProtKB-KW"/>
</dbReference>
<evidence type="ECO:0000313" key="5">
    <source>
        <dbReference type="Proteomes" id="UP001250214"/>
    </source>
</evidence>
<keyword evidence="1" id="KW-0808">Transferase</keyword>
<dbReference type="PANTHER" id="PTHR10434:SF11">
    <property type="entry name" value="1-ACYL-SN-GLYCEROL-3-PHOSPHATE ACYLTRANSFERASE"/>
    <property type="match status" value="1"/>
</dbReference>
<evidence type="ECO:0000256" key="2">
    <source>
        <dbReference type="ARBA" id="ARBA00023315"/>
    </source>
</evidence>
<dbReference type="InterPro" id="IPR002123">
    <property type="entry name" value="Plipid/glycerol_acylTrfase"/>
</dbReference>
<keyword evidence="5" id="KW-1185">Reference proteome</keyword>
<name>A0ABU2H3U0_9ACTN</name>
<dbReference type="Pfam" id="PF01553">
    <property type="entry name" value="Acyltransferase"/>
    <property type="match status" value="1"/>
</dbReference>
<dbReference type="CDD" id="cd07989">
    <property type="entry name" value="LPLAT_AGPAT-like"/>
    <property type="match status" value="1"/>
</dbReference>